<dbReference type="EMBL" id="HACG01035640">
    <property type="protein sequence ID" value="CEK82505.1"/>
    <property type="molecule type" value="Transcribed_RNA"/>
</dbReference>
<dbReference type="AlphaFoldDB" id="A0A0B7ARH0"/>
<feature type="non-terminal residue" evidence="1">
    <location>
        <position position="54"/>
    </location>
</feature>
<evidence type="ECO:0000313" key="1">
    <source>
        <dbReference type="EMBL" id="CEK82505.1"/>
    </source>
</evidence>
<name>A0A0B7ARH0_9EUPU</name>
<gene>
    <name evidence="1" type="primary">ORF131950</name>
</gene>
<proteinExistence type="predicted"/>
<reference evidence="1" key="1">
    <citation type="submission" date="2014-12" db="EMBL/GenBank/DDBJ databases">
        <title>Insight into the proteome of Arion vulgaris.</title>
        <authorList>
            <person name="Aradska J."/>
            <person name="Bulat T."/>
            <person name="Smidak R."/>
            <person name="Sarate P."/>
            <person name="Gangsoo J."/>
            <person name="Sialana F."/>
            <person name="Bilban M."/>
            <person name="Lubec G."/>
        </authorList>
    </citation>
    <scope>NUCLEOTIDE SEQUENCE</scope>
    <source>
        <tissue evidence="1">Skin</tissue>
    </source>
</reference>
<accession>A0A0B7ARH0</accession>
<organism evidence="1">
    <name type="scientific">Arion vulgaris</name>
    <dbReference type="NCBI Taxonomy" id="1028688"/>
    <lineage>
        <taxon>Eukaryota</taxon>
        <taxon>Metazoa</taxon>
        <taxon>Spiralia</taxon>
        <taxon>Lophotrochozoa</taxon>
        <taxon>Mollusca</taxon>
        <taxon>Gastropoda</taxon>
        <taxon>Heterobranchia</taxon>
        <taxon>Euthyneura</taxon>
        <taxon>Panpulmonata</taxon>
        <taxon>Eupulmonata</taxon>
        <taxon>Stylommatophora</taxon>
        <taxon>Helicina</taxon>
        <taxon>Arionoidea</taxon>
        <taxon>Arionidae</taxon>
        <taxon>Arion</taxon>
    </lineage>
</organism>
<protein>
    <submittedName>
        <fullName evidence="1">Uncharacterized protein</fullName>
    </submittedName>
</protein>
<sequence>MGFSMVDRSKLLPYILKVVGFNPDRVRFTGHILLQKVLRIVARTVECMLCAILS</sequence>